<sequence>MRRAFARLRATQKGALGFAPLQSPAPVSENCVGFAPRAMARHSQLCCEHDFGGHTWNKFRGDVFQWVFLCGPADHMINIFTITIAQLYDWKRLTKSSTLNSLGNLICRIDGYRREIVLGGNFSRHVGEVSELVGNVEQAEKFFRSALEEAREGFGERDPHVASACNNLAEFFRLKKDFESAEPLYLEAINILEKHFGIDDIRVGAALHNLGQFYLIQRKLEKARVCYEIKRRVLGEAHTEYADTMYHLGTFIGPLVYGETLITYPPTPTRRRQPHPQPLTFGSKPRSTAPALFLAPPPAPHRAQSESRSGSGALARAAPAPSLAPPHSGACSAAAHLSALRRLGL</sequence>
<reference evidence="2" key="2">
    <citation type="journal article" date="2024" name="Plant">
        <title>Genomic evolution and insights into agronomic trait innovations of Sesamum species.</title>
        <authorList>
            <person name="Miao H."/>
            <person name="Wang L."/>
            <person name="Qu L."/>
            <person name="Liu H."/>
            <person name="Sun Y."/>
            <person name="Le M."/>
            <person name="Wang Q."/>
            <person name="Wei S."/>
            <person name="Zheng Y."/>
            <person name="Lin W."/>
            <person name="Duan Y."/>
            <person name="Cao H."/>
            <person name="Xiong S."/>
            <person name="Wang X."/>
            <person name="Wei L."/>
            <person name="Li C."/>
            <person name="Ma Q."/>
            <person name="Ju M."/>
            <person name="Zhao R."/>
            <person name="Li G."/>
            <person name="Mu C."/>
            <person name="Tian Q."/>
            <person name="Mei H."/>
            <person name="Zhang T."/>
            <person name="Gao T."/>
            <person name="Zhang H."/>
        </authorList>
    </citation>
    <scope>NUCLEOTIDE SEQUENCE</scope>
    <source>
        <strain evidence="2">G01</strain>
    </source>
</reference>
<reference evidence="2" key="1">
    <citation type="submission" date="2020-06" db="EMBL/GenBank/DDBJ databases">
        <authorList>
            <person name="Li T."/>
            <person name="Hu X."/>
            <person name="Zhang T."/>
            <person name="Song X."/>
            <person name="Zhang H."/>
            <person name="Dai N."/>
            <person name="Sheng W."/>
            <person name="Hou X."/>
            <person name="Wei L."/>
        </authorList>
    </citation>
    <scope>NUCLEOTIDE SEQUENCE</scope>
    <source>
        <strain evidence="2">G01</strain>
        <tissue evidence="2">Leaf</tissue>
    </source>
</reference>
<gene>
    <name evidence="2" type="ORF">Sangu_0109000</name>
</gene>
<feature type="region of interest" description="Disordered" evidence="1">
    <location>
        <begin position="266"/>
        <end position="285"/>
    </location>
</feature>
<dbReference type="InterPro" id="IPR011990">
    <property type="entry name" value="TPR-like_helical_dom_sf"/>
</dbReference>
<evidence type="ECO:0000256" key="1">
    <source>
        <dbReference type="SAM" id="MobiDB-lite"/>
    </source>
</evidence>
<feature type="compositionally biased region" description="Low complexity" evidence="1">
    <location>
        <begin position="307"/>
        <end position="328"/>
    </location>
</feature>
<proteinExistence type="predicted"/>
<protein>
    <submittedName>
        <fullName evidence="2">Uncharacterized protein</fullName>
    </submittedName>
</protein>
<accession>A0AAW2RJQ5</accession>
<organism evidence="2">
    <name type="scientific">Sesamum angustifolium</name>
    <dbReference type="NCBI Taxonomy" id="2727405"/>
    <lineage>
        <taxon>Eukaryota</taxon>
        <taxon>Viridiplantae</taxon>
        <taxon>Streptophyta</taxon>
        <taxon>Embryophyta</taxon>
        <taxon>Tracheophyta</taxon>
        <taxon>Spermatophyta</taxon>
        <taxon>Magnoliopsida</taxon>
        <taxon>eudicotyledons</taxon>
        <taxon>Gunneridae</taxon>
        <taxon>Pentapetalae</taxon>
        <taxon>asterids</taxon>
        <taxon>lamiids</taxon>
        <taxon>Lamiales</taxon>
        <taxon>Pedaliaceae</taxon>
        <taxon>Sesamum</taxon>
    </lineage>
</organism>
<dbReference type="SMART" id="SM00028">
    <property type="entry name" value="TPR"/>
    <property type="match status" value="3"/>
</dbReference>
<name>A0AAW2RJQ5_9LAMI</name>
<dbReference type="AlphaFoldDB" id="A0AAW2RJQ5"/>
<dbReference type="PANTHER" id="PTHR47689">
    <property type="entry name" value="TETRATRICOPEPTIDE REPEAT (TPR)-LIKE SUPERFAMILY PROTEIN"/>
    <property type="match status" value="1"/>
</dbReference>
<feature type="region of interest" description="Disordered" evidence="1">
    <location>
        <begin position="290"/>
        <end position="328"/>
    </location>
</feature>
<comment type="caution">
    <text evidence="2">The sequence shown here is derived from an EMBL/GenBank/DDBJ whole genome shotgun (WGS) entry which is preliminary data.</text>
</comment>
<dbReference type="PANTHER" id="PTHR47689:SF2">
    <property type="entry name" value="TETRATRICOPEPTIDE REPEAT (TPR)-LIKE SUPERFAMILY PROTEIN"/>
    <property type="match status" value="1"/>
</dbReference>
<dbReference type="Pfam" id="PF13424">
    <property type="entry name" value="TPR_12"/>
    <property type="match status" value="1"/>
</dbReference>
<evidence type="ECO:0000313" key="2">
    <source>
        <dbReference type="EMBL" id="KAL0380447.1"/>
    </source>
</evidence>
<dbReference type="EMBL" id="JACGWK010000001">
    <property type="protein sequence ID" value="KAL0380447.1"/>
    <property type="molecule type" value="Genomic_DNA"/>
</dbReference>
<dbReference type="Gene3D" id="1.25.40.10">
    <property type="entry name" value="Tetratricopeptide repeat domain"/>
    <property type="match status" value="1"/>
</dbReference>
<dbReference type="InterPro" id="IPR019734">
    <property type="entry name" value="TPR_rpt"/>
</dbReference>
<dbReference type="SUPFAM" id="SSF48452">
    <property type="entry name" value="TPR-like"/>
    <property type="match status" value="1"/>
</dbReference>